<keyword evidence="3" id="KW-1185">Reference proteome</keyword>
<evidence type="ECO:0000313" key="1">
    <source>
        <dbReference type="EMBL" id="CDX25297.1"/>
    </source>
</evidence>
<evidence type="ECO:0000313" key="4">
    <source>
        <dbReference type="Proteomes" id="UP000046122"/>
    </source>
</evidence>
<name>A0A090GUE1_MESPL</name>
<protein>
    <submittedName>
        <fullName evidence="2">Uncharacterized protein</fullName>
    </submittedName>
</protein>
<proteinExistence type="predicted"/>
<accession>A0A090GUE1</accession>
<evidence type="ECO:0000313" key="2">
    <source>
        <dbReference type="EMBL" id="CDX56121.1"/>
    </source>
</evidence>
<evidence type="ECO:0000313" key="3">
    <source>
        <dbReference type="Proteomes" id="UP000045285"/>
    </source>
</evidence>
<dbReference type="Proteomes" id="UP000046122">
    <property type="component" value="Unassembled WGS sequence"/>
</dbReference>
<dbReference type="AlphaFoldDB" id="A0A090GUE1"/>
<sequence length="77" mass="8499">MIVVPPRMCAVIPKLVEELSKDLRAALPGFQFQIVPDYIGWHSREFVVEADVIVTDAAVDALQEVLARYGDNASAKD</sequence>
<reference evidence="3" key="1">
    <citation type="submission" date="2014-08" db="EMBL/GenBank/DDBJ databases">
        <authorList>
            <person name="Moulin L."/>
        </authorList>
    </citation>
    <scope>NUCLEOTIDE SEQUENCE [LARGE SCALE GENOMIC DNA]</scope>
</reference>
<organism evidence="2 4">
    <name type="scientific">Mesorhizobium plurifarium</name>
    <dbReference type="NCBI Taxonomy" id="69974"/>
    <lineage>
        <taxon>Bacteria</taxon>
        <taxon>Pseudomonadati</taxon>
        <taxon>Pseudomonadota</taxon>
        <taxon>Alphaproteobacteria</taxon>
        <taxon>Hyphomicrobiales</taxon>
        <taxon>Phyllobacteriaceae</taxon>
        <taxon>Mesorhizobium</taxon>
    </lineage>
</organism>
<gene>
    <name evidence="1" type="ORF">MPL3356_540043</name>
    <name evidence="2" type="ORF">MPL3365_230049</name>
</gene>
<dbReference type="EMBL" id="CCMZ01000050">
    <property type="protein sequence ID" value="CDX25297.1"/>
    <property type="molecule type" value="Genomic_DNA"/>
</dbReference>
<dbReference type="EMBL" id="CCNE01000016">
    <property type="protein sequence ID" value="CDX56121.1"/>
    <property type="molecule type" value="Genomic_DNA"/>
</dbReference>
<dbReference type="Proteomes" id="UP000045285">
    <property type="component" value="Unassembled WGS sequence"/>
</dbReference>
<reference evidence="2 4" key="2">
    <citation type="submission" date="2014-08" db="EMBL/GenBank/DDBJ databases">
        <authorList>
            <person name="Moulin Lionel"/>
        </authorList>
    </citation>
    <scope>NUCLEOTIDE SEQUENCE [LARGE SCALE GENOMIC DNA]</scope>
</reference>